<dbReference type="GO" id="GO:0030497">
    <property type="term" value="P:fatty acid elongation"/>
    <property type="evidence" value="ECO:0007669"/>
    <property type="project" value="TreeGrafter"/>
</dbReference>
<dbReference type="FunFam" id="3.40.50.720:FF:000084">
    <property type="entry name" value="Short-chain dehydrogenase reductase"/>
    <property type="match status" value="1"/>
</dbReference>
<evidence type="ECO:0000313" key="3">
    <source>
        <dbReference type="EMBL" id="SDR15710.1"/>
    </source>
</evidence>
<dbReference type="PANTHER" id="PTHR42760:SF135">
    <property type="entry name" value="BLL7886 PROTEIN"/>
    <property type="match status" value="1"/>
</dbReference>
<comment type="similarity">
    <text evidence="1">Belongs to the short-chain dehydrogenases/reductases (SDR) family.</text>
</comment>
<dbReference type="Pfam" id="PF13561">
    <property type="entry name" value="adh_short_C2"/>
    <property type="match status" value="1"/>
</dbReference>
<organism evidence="3 4">
    <name type="scientific">Pseudomonas moorei</name>
    <dbReference type="NCBI Taxonomy" id="395599"/>
    <lineage>
        <taxon>Bacteria</taxon>
        <taxon>Pseudomonadati</taxon>
        <taxon>Pseudomonadota</taxon>
        <taxon>Gammaproteobacteria</taxon>
        <taxon>Pseudomonadales</taxon>
        <taxon>Pseudomonadaceae</taxon>
        <taxon>Pseudomonas</taxon>
    </lineage>
</organism>
<dbReference type="InterPro" id="IPR002347">
    <property type="entry name" value="SDR_fam"/>
</dbReference>
<reference evidence="4" key="1">
    <citation type="submission" date="2016-10" db="EMBL/GenBank/DDBJ databases">
        <authorList>
            <person name="Varghese N."/>
            <person name="Submissions S."/>
        </authorList>
    </citation>
    <scope>NUCLEOTIDE SEQUENCE [LARGE SCALE GENOMIC DNA]</scope>
    <source>
        <strain evidence="4">BS3775</strain>
    </source>
</reference>
<dbReference type="SMART" id="SM00822">
    <property type="entry name" value="PKS_KR"/>
    <property type="match status" value="1"/>
</dbReference>
<dbReference type="Gene3D" id="3.40.50.720">
    <property type="entry name" value="NAD(P)-binding Rossmann-like Domain"/>
    <property type="match status" value="1"/>
</dbReference>
<dbReference type="EMBL" id="FNKJ01000003">
    <property type="protein sequence ID" value="SDR15710.1"/>
    <property type="molecule type" value="Genomic_DNA"/>
</dbReference>
<protein>
    <submittedName>
        <fullName evidence="3">NAD(P)-dependent dehydrogenase, short-chain alcohol dehydrogenase family</fullName>
    </submittedName>
</protein>
<evidence type="ECO:0000259" key="2">
    <source>
        <dbReference type="SMART" id="SM00822"/>
    </source>
</evidence>
<feature type="domain" description="Ketoreductase" evidence="2">
    <location>
        <begin position="7"/>
        <end position="152"/>
    </location>
</feature>
<dbReference type="RefSeq" id="WP_090323672.1">
    <property type="nucleotide sequence ID" value="NZ_FNKJ01000003.1"/>
</dbReference>
<name>A0A1H1GRB0_9PSED</name>
<proteinExistence type="inferred from homology"/>
<dbReference type="AlphaFoldDB" id="A0A1H1GRB0"/>
<evidence type="ECO:0000256" key="1">
    <source>
        <dbReference type="ARBA" id="ARBA00006484"/>
    </source>
</evidence>
<dbReference type="GO" id="GO:0016616">
    <property type="term" value="F:oxidoreductase activity, acting on the CH-OH group of donors, NAD or NADP as acceptor"/>
    <property type="evidence" value="ECO:0007669"/>
    <property type="project" value="TreeGrafter"/>
</dbReference>
<dbReference type="NCBIfam" id="NF005559">
    <property type="entry name" value="PRK07231.1"/>
    <property type="match status" value="1"/>
</dbReference>
<dbReference type="PANTHER" id="PTHR42760">
    <property type="entry name" value="SHORT-CHAIN DEHYDROGENASES/REDUCTASES FAMILY MEMBER"/>
    <property type="match status" value="1"/>
</dbReference>
<dbReference type="PRINTS" id="PR00081">
    <property type="entry name" value="GDHRDH"/>
</dbReference>
<dbReference type="InterPro" id="IPR057326">
    <property type="entry name" value="KR_dom"/>
</dbReference>
<accession>A0A1H1GRB0</accession>
<gene>
    <name evidence="3" type="ORF">SAMN04490195_3476</name>
</gene>
<dbReference type="SUPFAM" id="SSF51735">
    <property type="entry name" value="NAD(P)-binding Rossmann-fold domains"/>
    <property type="match status" value="1"/>
</dbReference>
<dbReference type="OrthoDB" id="9787298at2"/>
<dbReference type="PRINTS" id="PR00080">
    <property type="entry name" value="SDRFAMILY"/>
</dbReference>
<dbReference type="Proteomes" id="UP000199570">
    <property type="component" value="Unassembled WGS sequence"/>
</dbReference>
<evidence type="ECO:0000313" key="4">
    <source>
        <dbReference type="Proteomes" id="UP000199570"/>
    </source>
</evidence>
<dbReference type="InterPro" id="IPR036291">
    <property type="entry name" value="NAD(P)-bd_dom_sf"/>
</dbReference>
<keyword evidence="4" id="KW-1185">Reference proteome</keyword>
<sequence>MIDFTGKTVLVTGGGVGIGRAIVEAFGRAGARLVVAEVDAERAAQVRDWLATAGVESLVVGGDVTCKEQVAALAEQVQSRFGGLDVLVNNVGDSLMIAKPFDSYSDDDIDRLYAVNLQHIFRVTRAMLPLMRRQGAGGSIISVSSIEGFRGIPNLSIYAAFKSAIGGFTKSLALELGPVGIRVNQIAPETTETPQLPVSVMIGAEHREQIPHWIPLGRFGKAEDMAGAALFLASPLAAWVTGTTLHVDGGALAAAGWYRDPQGTWTNVPVMSGNGFNF</sequence>